<evidence type="ECO:0000256" key="2">
    <source>
        <dbReference type="ARBA" id="ARBA00022692"/>
    </source>
</evidence>
<proteinExistence type="inferred from homology"/>
<dbReference type="Gene3D" id="1.20.120.1630">
    <property type="match status" value="1"/>
</dbReference>
<feature type="transmembrane region" description="Helical" evidence="5">
    <location>
        <begin position="180"/>
        <end position="200"/>
    </location>
</feature>
<accession>A0A409X2P4</accession>
<gene>
    <name evidence="7" type="ORF">CVT25_010403</name>
</gene>
<dbReference type="InterPro" id="IPR052527">
    <property type="entry name" value="Metal_cation-efflux_comp"/>
</dbReference>
<evidence type="ECO:0000256" key="5">
    <source>
        <dbReference type="RuleBase" id="RU362022"/>
    </source>
</evidence>
<comment type="catalytic activity">
    <reaction evidence="5">
        <text>[protein]-C-terminal S-[(2E,6E)-farnesyl]-L-cysteine + S-adenosyl-L-methionine = [protein]-C-terminal S-[(2E,6E)-farnesyl]-L-cysteine methyl ester + S-adenosyl-L-homocysteine</text>
        <dbReference type="Rhea" id="RHEA:21672"/>
        <dbReference type="Rhea" id="RHEA-COMP:12125"/>
        <dbReference type="Rhea" id="RHEA-COMP:12126"/>
        <dbReference type="ChEBI" id="CHEBI:57856"/>
        <dbReference type="ChEBI" id="CHEBI:59789"/>
        <dbReference type="ChEBI" id="CHEBI:90510"/>
        <dbReference type="ChEBI" id="CHEBI:90511"/>
        <dbReference type="EC" id="2.1.1.100"/>
    </reaction>
</comment>
<dbReference type="InParanoid" id="A0A409X2P4"/>
<dbReference type="PANTHER" id="PTHR43847:SF1">
    <property type="entry name" value="BLL3993 PROTEIN"/>
    <property type="match status" value="1"/>
</dbReference>
<protein>
    <recommendedName>
        <fullName evidence="5">Protein-S-isoprenylcysteine O-methyltransferase</fullName>
        <ecNumber evidence="5">2.1.1.100</ecNumber>
    </recommendedName>
</protein>
<keyword evidence="4 5" id="KW-0472">Membrane</keyword>
<dbReference type="EMBL" id="NHYD01002771">
    <property type="protein sequence ID" value="PPQ85014.1"/>
    <property type="molecule type" value="Genomic_DNA"/>
</dbReference>
<dbReference type="GO" id="GO:0032259">
    <property type="term" value="P:methylation"/>
    <property type="evidence" value="ECO:0007669"/>
    <property type="project" value="UniProtKB-KW"/>
</dbReference>
<dbReference type="Proteomes" id="UP000283269">
    <property type="component" value="Unassembled WGS sequence"/>
</dbReference>
<dbReference type="STRING" id="93625.A0A409X2P4"/>
<feature type="chain" id="PRO_5019147077" description="Protein-S-isoprenylcysteine O-methyltransferase" evidence="6">
    <location>
        <begin position="21"/>
        <end position="233"/>
    </location>
</feature>
<dbReference type="InterPro" id="IPR007269">
    <property type="entry name" value="ICMT_MeTrfase"/>
</dbReference>
<evidence type="ECO:0000256" key="4">
    <source>
        <dbReference type="ARBA" id="ARBA00023136"/>
    </source>
</evidence>
<evidence type="ECO:0000313" key="8">
    <source>
        <dbReference type="Proteomes" id="UP000283269"/>
    </source>
</evidence>
<dbReference type="Pfam" id="PF04140">
    <property type="entry name" value="ICMT"/>
    <property type="match status" value="1"/>
</dbReference>
<name>A0A409X2P4_PSICY</name>
<organism evidence="7 8">
    <name type="scientific">Psilocybe cyanescens</name>
    <dbReference type="NCBI Taxonomy" id="93625"/>
    <lineage>
        <taxon>Eukaryota</taxon>
        <taxon>Fungi</taxon>
        <taxon>Dikarya</taxon>
        <taxon>Basidiomycota</taxon>
        <taxon>Agaricomycotina</taxon>
        <taxon>Agaricomycetes</taxon>
        <taxon>Agaricomycetidae</taxon>
        <taxon>Agaricales</taxon>
        <taxon>Agaricineae</taxon>
        <taxon>Strophariaceae</taxon>
        <taxon>Psilocybe</taxon>
    </lineage>
</organism>
<keyword evidence="6" id="KW-0732">Signal</keyword>
<comment type="caution">
    <text evidence="7">The sequence shown here is derived from an EMBL/GenBank/DDBJ whole genome shotgun (WGS) entry which is preliminary data.</text>
</comment>
<evidence type="ECO:0000313" key="7">
    <source>
        <dbReference type="EMBL" id="PPQ85014.1"/>
    </source>
</evidence>
<keyword evidence="5" id="KW-0489">Methyltransferase</keyword>
<keyword evidence="8" id="KW-1185">Reference proteome</keyword>
<sequence>MSIAKLATTLVLGLAIHVSTTPPNPSIPTNKRRLEEGLVDVHTSTFVLKATYWAHALIETVIIIGAHWCPQSDSYKQLLQYLLPHGGQNSISLSPYATAAAVLGVLAGIGRHLCYRSLGRHFTFHVTVLKGHKLITTGPYGLVRHPAYSSGLSLFPAMFGYCMAPGSWLRESRMYADMKAWVVLFPILFALASLFIKSCLRLNAEDEMLRKEFGKEWEMWARRVRYKLIPGVY</sequence>
<dbReference type="PANTHER" id="PTHR43847">
    <property type="entry name" value="BLL3993 PROTEIN"/>
    <property type="match status" value="1"/>
</dbReference>
<comment type="caution">
    <text evidence="5">Lacks conserved residue(s) required for the propagation of feature annotation.</text>
</comment>
<dbReference type="GO" id="GO:0004671">
    <property type="term" value="F:protein C-terminal S-isoprenylcysteine carboxyl O-methyltransferase activity"/>
    <property type="evidence" value="ECO:0007669"/>
    <property type="project" value="UniProtKB-EC"/>
</dbReference>
<keyword evidence="5" id="KW-0808">Transferase</keyword>
<keyword evidence="5" id="KW-0256">Endoplasmic reticulum</keyword>
<keyword evidence="3 5" id="KW-1133">Transmembrane helix</keyword>
<comment type="subcellular location">
    <subcellularLocation>
        <location evidence="5">Endoplasmic reticulum membrane</location>
        <topology evidence="5">Multi-pass membrane protein</topology>
    </subcellularLocation>
    <subcellularLocation>
        <location evidence="1">Membrane</location>
        <topology evidence="1">Multi-pass membrane protein</topology>
    </subcellularLocation>
</comment>
<evidence type="ECO:0000256" key="6">
    <source>
        <dbReference type="SAM" id="SignalP"/>
    </source>
</evidence>
<feature type="signal peptide" evidence="6">
    <location>
        <begin position="1"/>
        <end position="20"/>
    </location>
</feature>
<evidence type="ECO:0000256" key="1">
    <source>
        <dbReference type="ARBA" id="ARBA00004141"/>
    </source>
</evidence>
<dbReference type="GO" id="GO:0005789">
    <property type="term" value="C:endoplasmic reticulum membrane"/>
    <property type="evidence" value="ECO:0007669"/>
    <property type="project" value="UniProtKB-SubCell"/>
</dbReference>
<keyword evidence="5" id="KW-0949">S-adenosyl-L-methionine</keyword>
<dbReference type="EC" id="2.1.1.100" evidence="5"/>
<reference evidence="7 8" key="1">
    <citation type="journal article" date="2018" name="Evol. Lett.">
        <title>Horizontal gene cluster transfer increased hallucinogenic mushroom diversity.</title>
        <authorList>
            <person name="Reynolds H.T."/>
            <person name="Vijayakumar V."/>
            <person name="Gluck-Thaler E."/>
            <person name="Korotkin H.B."/>
            <person name="Matheny P.B."/>
            <person name="Slot J.C."/>
        </authorList>
    </citation>
    <scope>NUCLEOTIDE SEQUENCE [LARGE SCALE GENOMIC DNA]</scope>
    <source>
        <strain evidence="7 8">2631</strain>
    </source>
</reference>
<dbReference type="OrthoDB" id="422086at2759"/>
<keyword evidence="2 5" id="KW-0812">Transmembrane</keyword>
<comment type="similarity">
    <text evidence="5">Belongs to the class VI-like SAM-binding methyltransferase superfamily. Isoprenylcysteine carboxyl methyltransferase family.</text>
</comment>
<evidence type="ECO:0000256" key="3">
    <source>
        <dbReference type="ARBA" id="ARBA00022989"/>
    </source>
</evidence>
<dbReference type="AlphaFoldDB" id="A0A409X2P4"/>